<dbReference type="AlphaFoldDB" id="A0A0A9GTA8"/>
<organism evidence="2">
    <name type="scientific">Arundo donax</name>
    <name type="common">Giant reed</name>
    <name type="synonym">Donax arundinaceus</name>
    <dbReference type="NCBI Taxonomy" id="35708"/>
    <lineage>
        <taxon>Eukaryota</taxon>
        <taxon>Viridiplantae</taxon>
        <taxon>Streptophyta</taxon>
        <taxon>Embryophyta</taxon>
        <taxon>Tracheophyta</taxon>
        <taxon>Spermatophyta</taxon>
        <taxon>Magnoliopsida</taxon>
        <taxon>Liliopsida</taxon>
        <taxon>Poales</taxon>
        <taxon>Poaceae</taxon>
        <taxon>PACMAD clade</taxon>
        <taxon>Arundinoideae</taxon>
        <taxon>Arundineae</taxon>
        <taxon>Arundo</taxon>
    </lineage>
</organism>
<reference evidence="2" key="1">
    <citation type="submission" date="2014-09" db="EMBL/GenBank/DDBJ databases">
        <authorList>
            <person name="Magalhaes I.L.F."/>
            <person name="Oliveira U."/>
            <person name="Santos F.R."/>
            <person name="Vidigal T.H.D.A."/>
            <person name="Brescovit A.D."/>
            <person name="Santos A.J."/>
        </authorList>
    </citation>
    <scope>NUCLEOTIDE SEQUENCE</scope>
    <source>
        <tissue evidence="2">Shoot tissue taken approximately 20 cm above the soil surface</tissue>
    </source>
</reference>
<name>A0A0A9GTA8_ARUDO</name>
<accession>A0A0A9GTA8</accession>
<reference evidence="2" key="2">
    <citation type="journal article" date="2015" name="Data Brief">
        <title>Shoot transcriptome of the giant reed, Arundo donax.</title>
        <authorList>
            <person name="Barrero R.A."/>
            <person name="Guerrero F.D."/>
            <person name="Moolhuijzen P."/>
            <person name="Goolsby J.A."/>
            <person name="Tidwell J."/>
            <person name="Bellgard S.E."/>
            <person name="Bellgard M.I."/>
        </authorList>
    </citation>
    <scope>NUCLEOTIDE SEQUENCE</scope>
    <source>
        <tissue evidence="2">Shoot tissue taken approximately 20 cm above the soil surface</tissue>
    </source>
</reference>
<evidence type="ECO:0000313" key="2">
    <source>
        <dbReference type="EMBL" id="JAE27787.1"/>
    </source>
</evidence>
<sequence>MCASPLDQEDTQNCSMHGGASHPYICAVIGDIGTIG</sequence>
<evidence type="ECO:0000256" key="1">
    <source>
        <dbReference type="SAM" id="MobiDB-lite"/>
    </source>
</evidence>
<proteinExistence type="predicted"/>
<dbReference type="EMBL" id="GBRH01170109">
    <property type="protein sequence ID" value="JAE27787.1"/>
    <property type="molecule type" value="Transcribed_RNA"/>
</dbReference>
<feature type="region of interest" description="Disordered" evidence="1">
    <location>
        <begin position="1"/>
        <end position="20"/>
    </location>
</feature>
<protein>
    <submittedName>
        <fullName evidence="2">Uncharacterized protein</fullName>
    </submittedName>
</protein>